<evidence type="ECO:0000313" key="4">
    <source>
        <dbReference type="Proteomes" id="UP000253977"/>
    </source>
</evidence>
<evidence type="ECO:0000313" key="3">
    <source>
        <dbReference type="EMBL" id="RDD65336.1"/>
    </source>
</evidence>
<gene>
    <name evidence="3" type="ORF">DU478_15660</name>
</gene>
<dbReference type="InterPro" id="IPR000073">
    <property type="entry name" value="AB_hydrolase_1"/>
</dbReference>
<dbReference type="EMBL" id="QPMK01000013">
    <property type="protein sequence ID" value="RDD65336.1"/>
    <property type="molecule type" value="Genomic_DNA"/>
</dbReference>
<dbReference type="PANTHER" id="PTHR37946:SF1">
    <property type="entry name" value="SLL1969 PROTEIN"/>
    <property type="match status" value="1"/>
</dbReference>
<accession>A0A369TQT7</accession>
<dbReference type="OrthoDB" id="556502at2"/>
<dbReference type="PANTHER" id="PTHR37946">
    <property type="entry name" value="SLL1969 PROTEIN"/>
    <property type="match status" value="1"/>
</dbReference>
<dbReference type="SUPFAM" id="SSF53474">
    <property type="entry name" value="alpha/beta-Hydrolases"/>
    <property type="match status" value="1"/>
</dbReference>
<reference evidence="3 4" key="1">
    <citation type="submission" date="2018-07" db="EMBL/GenBank/DDBJ databases">
        <title>Thalassococcus profundi sp. nov., a marine bacterium isolated from deep seawater of Okinawa Trough.</title>
        <authorList>
            <person name="Yu M."/>
        </authorList>
    </citation>
    <scope>NUCLEOTIDE SEQUENCE [LARGE SCALE GENOMIC DNA]</scope>
    <source>
        <strain evidence="3 4">WRAS1</strain>
    </source>
</reference>
<keyword evidence="3" id="KW-0378">Hydrolase</keyword>
<proteinExistence type="predicted"/>
<dbReference type="Gene3D" id="3.40.50.1820">
    <property type="entry name" value="alpha/beta hydrolase"/>
    <property type="match status" value="1"/>
</dbReference>
<protein>
    <submittedName>
        <fullName evidence="3">Alpha/beta fold hydrolase</fullName>
    </submittedName>
</protein>
<dbReference type="Proteomes" id="UP000253977">
    <property type="component" value="Unassembled WGS sequence"/>
</dbReference>
<comment type="caution">
    <text evidence="3">The sequence shown here is derived from an EMBL/GenBank/DDBJ whole genome shotgun (WGS) entry which is preliminary data.</text>
</comment>
<dbReference type="GO" id="GO:0016787">
    <property type="term" value="F:hydrolase activity"/>
    <property type="evidence" value="ECO:0007669"/>
    <property type="project" value="UniProtKB-KW"/>
</dbReference>
<evidence type="ECO:0000256" key="1">
    <source>
        <dbReference type="SAM" id="SignalP"/>
    </source>
</evidence>
<evidence type="ECO:0000259" key="2">
    <source>
        <dbReference type="Pfam" id="PF00561"/>
    </source>
</evidence>
<sequence length="252" mass="27190">MRALSISLALMLAAPMARADCVVLLHGLARSEYSFALMARVLEVRGYRTVVPGYPSTSARIQTLVDETLPQAVAQCGDETTHFVTHSMGGILLRVWLQDNRPANLGRVVMLAPPNHGSELVDELGSWEVFDWVNGPAGQQLGTGPEDLPARLLPVDFELGVIAGTRSLNPVYSALIPGADDGKVSVASTRVEGMTSQLILPVTHTFIMQAPAVMAQTLLFLREGRFDADLDWTKMVSAEEITCLFGLCADAD</sequence>
<feature type="signal peptide" evidence="1">
    <location>
        <begin position="1"/>
        <end position="19"/>
    </location>
</feature>
<dbReference type="AlphaFoldDB" id="A0A369TQT7"/>
<feature type="domain" description="AB hydrolase-1" evidence="2">
    <location>
        <begin position="22"/>
        <end position="136"/>
    </location>
</feature>
<name>A0A369TQT7_9RHOB</name>
<dbReference type="Pfam" id="PF00561">
    <property type="entry name" value="Abhydrolase_1"/>
    <property type="match status" value="1"/>
</dbReference>
<dbReference type="InterPro" id="IPR029058">
    <property type="entry name" value="AB_hydrolase_fold"/>
</dbReference>
<dbReference type="RefSeq" id="WP_114511906.1">
    <property type="nucleotide sequence ID" value="NZ_QPMK01000013.1"/>
</dbReference>
<organism evidence="3 4">
    <name type="scientific">Thalassococcus profundi</name>
    <dbReference type="NCBI Taxonomy" id="2282382"/>
    <lineage>
        <taxon>Bacteria</taxon>
        <taxon>Pseudomonadati</taxon>
        <taxon>Pseudomonadota</taxon>
        <taxon>Alphaproteobacteria</taxon>
        <taxon>Rhodobacterales</taxon>
        <taxon>Roseobacteraceae</taxon>
        <taxon>Thalassococcus</taxon>
    </lineage>
</organism>
<keyword evidence="4" id="KW-1185">Reference proteome</keyword>
<keyword evidence="1" id="KW-0732">Signal</keyword>
<feature type="chain" id="PRO_5016992529" evidence="1">
    <location>
        <begin position="20"/>
        <end position="252"/>
    </location>
</feature>